<proteinExistence type="inferred from homology"/>
<keyword evidence="10" id="KW-0675">Receptor</keyword>
<accession>A0ABS8PP09</accession>
<dbReference type="NCBIfam" id="TIGR04057">
    <property type="entry name" value="SusC_RagA_signa"/>
    <property type="match status" value="1"/>
</dbReference>
<comment type="similarity">
    <text evidence="7">Belongs to the TonB-dependent receptor family.</text>
</comment>
<sequence>MQSKFYLVLIALMFLCSLQGMAQGNAEVRGLVLSQGGEPLSGASVRIVDLQNPASVAHQVTDAKGGFIVRMVYGHSYDLYFSYVGYRDDSLMHFSLNAGEKSSIMMRLAALPGQMDEVVVVGYGTQRRVNVIGAISQVNAKDLNNRAVTQATQALTGQMPGVTVIQRSGQPGGGSAGTIRIRGVSSFGANPDALVLIDGIPGQLSNIDPNDISSISVLKDAASAAIYGSRAANGVILVTTKSGQGMNGKIKIGYNGYIGTQRATQYPEFVHSWEYAQARNEATPGTYTEEEIQKFRDGSDPDRYPDVNYIDLMFKNGTLQTGHNLSVANKTGNTDYLLSLGYLYQNGIVARNDYQRYNLRFNMTNRLAEKLKLSTRLAATQELNNQPAPSATQDFNDMLTGISQVVRIPATFPYLLSNGDFGTGLANKGTPYTYLNNESFFDSKWTNLAGNLRLDWEIVHGLTLSGIGGYTNGSNWSRRFLSNQVLNASVKLGPGNLTQNNEEVEYKTLQQLLEYKNTFGRHAVNILLGHTYEYNGDRVSSNFRNGYVSNSLTELNAGDPGTQTNSGNKTEWAMDSYFGRLQYNYATRYLAEVTVRRDGSSRFPPTLRYADFPGYALGWRISEEPFFKQHVPWINELKLRASYGTLGNQNIGNYPWQLVLALGGNYSYPFGNTIAAGSILTTLTDTTLHWESTRTKDIALEGTALNGRLSFSAAYFDRYGYDILANPGSSYSAVLGFGVGTINAGKLSNKGWEFELGYNETRNKFTYGMRANLSVIRNKVLDLGPGLNIPQPNGLVGNGSSRFLGYPIDLYYGYRADGLFIDQADIDGYANQTAINPKPKPGDIRYKDISGPDGKPDGKVDATYDRAILGTNIPRYTYGIAINAGYAGVDFSALLQGVSGVNGRLTNYAGYAMYQNGNIQRWQLDGRWTAQHPDRNARYPRMEEIANTGTPNTLLSDFWLLNGSYLRIKNIQLGYTLGDKSLKWMGIQSLRVFAAAENLATFSRYPKGWDPEINTAGDYYPILANFTLGVNVNF</sequence>
<evidence type="ECO:0000313" key="11">
    <source>
        <dbReference type="Proteomes" id="UP001199816"/>
    </source>
</evidence>
<dbReference type="Pfam" id="PF13620">
    <property type="entry name" value="CarboxypepD_reg"/>
    <property type="match status" value="1"/>
</dbReference>
<dbReference type="RefSeq" id="WP_231004100.1">
    <property type="nucleotide sequence ID" value="NZ_JAJNEC010000005.1"/>
</dbReference>
<evidence type="ECO:0000256" key="6">
    <source>
        <dbReference type="ARBA" id="ARBA00023237"/>
    </source>
</evidence>
<evidence type="ECO:0000259" key="9">
    <source>
        <dbReference type="Pfam" id="PF07715"/>
    </source>
</evidence>
<keyword evidence="6 7" id="KW-0998">Cell outer membrane</keyword>
<evidence type="ECO:0000256" key="3">
    <source>
        <dbReference type="ARBA" id="ARBA00022452"/>
    </source>
</evidence>
<dbReference type="NCBIfam" id="TIGR04056">
    <property type="entry name" value="OMP_RagA_SusC"/>
    <property type="match status" value="1"/>
</dbReference>
<comment type="caution">
    <text evidence="10">The sequence shown here is derived from an EMBL/GenBank/DDBJ whole genome shotgun (WGS) entry which is preliminary data.</text>
</comment>
<dbReference type="PROSITE" id="PS52016">
    <property type="entry name" value="TONB_DEPENDENT_REC_3"/>
    <property type="match status" value="1"/>
</dbReference>
<evidence type="ECO:0000313" key="10">
    <source>
        <dbReference type="EMBL" id="MCD2422823.1"/>
    </source>
</evidence>
<dbReference type="InterPro" id="IPR036942">
    <property type="entry name" value="Beta-barrel_TonB_sf"/>
</dbReference>
<feature type="chain" id="PRO_5047174169" evidence="8">
    <location>
        <begin position="23"/>
        <end position="1034"/>
    </location>
</feature>
<keyword evidence="11" id="KW-1185">Reference proteome</keyword>
<organism evidence="10 11">
    <name type="scientific">Niabella pedocola</name>
    <dbReference type="NCBI Taxonomy" id="1752077"/>
    <lineage>
        <taxon>Bacteria</taxon>
        <taxon>Pseudomonadati</taxon>
        <taxon>Bacteroidota</taxon>
        <taxon>Chitinophagia</taxon>
        <taxon>Chitinophagales</taxon>
        <taxon>Chitinophagaceae</taxon>
        <taxon>Niabella</taxon>
    </lineage>
</organism>
<evidence type="ECO:0000256" key="8">
    <source>
        <dbReference type="SAM" id="SignalP"/>
    </source>
</evidence>
<dbReference type="InterPro" id="IPR023996">
    <property type="entry name" value="TonB-dep_OMP_SusC/RagA"/>
</dbReference>
<dbReference type="InterPro" id="IPR008969">
    <property type="entry name" value="CarboxyPept-like_regulatory"/>
</dbReference>
<dbReference type="InterPro" id="IPR012910">
    <property type="entry name" value="Plug_dom"/>
</dbReference>
<keyword evidence="5 7" id="KW-0472">Membrane</keyword>
<evidence type="ECO:0000256" key="1">
    <source>
        <dbReference type="ARBA" id="ARBA00004571"/>
    </source>
</evidence>
<evidence type="ECO:0000256" key="7">
    <source>
        <dbReference type="PROSITE-ProRule" id="PRU01360"/>
    </source>
</evidence>
<evidence type="ECO:0000256" key="2">
    <source>
        <dbReference type="ARBA" id="ARBA00022448"/>
    </source>
</evidence>
<name>A0ABS8PP09_9BACT</name>
<dbReference type="SUPFAM" id="SSF49464">
    <property type="entry name" value="Carboxypeptidase regulatory domain-like"/>
    <property type="match status" value="1"/>
</dbReference>
<feature type="domain" description="TonB-dependent receptor plug" evidence="9">
    <location>
        <begin position="130"/>
        <end position="235"/>
    </location>
</feature>
<dbReference type="Gene3D" id="2.60.40.1120">
    <property type="entry name" value="Carboxypeptidase-like, regulatory domain"/>
    <property type="match status" value="1"/>
</dbReference>
<dbReference type="Proteomes" id="UP001199816">
    <property type="component" value="Unassembled WGS sequence"/>
</dbReference>
<keyword evidence="8" id="KW-0732">Signal</keyword>
<keyword evidence="2 7" id="KW-0813">Transport</keyword>
<dbReference type="SUPFAM" id="SSF56935">
    <property type="entry name" value="Porins"/>
    <property type="match status" value="1"/>
</dbReference>
<comment type="subcellular location">
    <subcellularLocation>
        <location evidence="1 7">Cell outer membrane</location>
        <topology evidence="1 7">Multi-pass membrane protein</topology>
    </subcellularLocation>
</comment>
<protein>
    <submittedName>
        <fullName evidence="10">TonB-dependent receptor</fullName>
    </submittedName>
</protein>
<gene>
    <name evidence="10" type="ORF">LQ567_08630</name>
</gene>
<feature type="signal peptide" evidence="8">
    <location>
        <begin position="1"/>
        <end position="22"/>
    </location>
</feature>
<dbReference type="Gene3D" id="2.40.170.20">
    <property type="entry name" value="TonB-dependent receptor, beta-barrel domain"/>
    <property type="match status" value="1"/>
</dbReference>
<keyword evidence="4 7" id="KW-0812">Transmembrane</keyword>
<dbReference type="Gene3D" id="2.170.130.10">
    <property type="entry name" value="TonB-dependent receptor, plug domain"/>
    <property type="match status" value="1"/>
</dbReference>
<reference evidence="10 11" key="1">
    <citation type="submission" date="2021-11" db="EMBL/GenBank/DDBJ databases">
        <title>Genomic of Niabella pedocola.</title>
        <authorList>
            <person name="Wu T."/>
        </authorList>
    </citation>
    <scope>NUCLEOTIDE SEQUENCE [LARGE SCALE GENOMIC DNA]</scope>
    <source>
        <strain evidence="10 11">JCM 31011</strain>
    </source>
</reference>
<evidence type="ECO:0000256" key="5">
    <source>
        <dbReference type="ARBA" id="ARBA00023136"/>
    </source>
</evidence>
<dbReference type="EMBL" id="JAJNEC010000005">
    <property type="protein sequence ID" value="MCD2422823.1"/>
    <property type="molecule type" value="Genomic_DNA"/>
</dbReference>
<keyword evidence="3 7" id="KW-1134">Transmembrane beta strand</keyword>
<evidence type="ECO:0000256" key="4">
    <source>
        <dbReference type="ARBA" id="ARBA00022692"/>
    </source>
</evidence>
<dbReference type="InterPro" id="IPR039426">
    <property type="entry name" value="TonB-dep_rcpt-like"/>
</dbReference>
<dbReference type="Pfam" id="PF07715">
    <property type="entry name" value="Plug"/>
    <property type="match status" value="1"/>
</dbReference>
<dbReference type="InterPro" id="IPR023997">
    <property type="entry name" value="TonB-dep_OMP_SusC/RagA_CS"/>
</dbReference>
<dbReference type="InterPro" id="IPR037066">
    <property type="entry name" value="Plug_dom_sf"/>
</dbReference>